<sequence>MATAAGEDTVWIGFMDIVPVIGTVKEAVELVLAVYEGNKAVVMEKEKAIENIKLTRPDKPAAAPFSGNENVIEIRKAMIAEHVMKGSKRGTKPPTPAEQKERQKRVEAIQKDMLEKIHIVKPKFSEALKEELTRSKRGEHVFNNDILKFHSKVLTEFIQIKKIYMLRGYNEEEIMEKLGKLTLPKKTAEEIQTNMVVHFEDDEFYVNANAVVYGVFCSVLRGALLDVLGHINPDDVTEEKSDWVNFVIDTMNKYEIYVDQLAKDKWINKKPTKQTQFEQVRREVAHMYKTDRGLDWCREILKKVAPWFEFRQ</sequence>
<proteinExistence type="predicted"/>
<keyword evidence="3" id="KW-1185">Reference proteome</keyword>
<evidence type="ECO:0000313" key="2">
    <source>
        <dbReference type="EMBL" id="KAK2915786.1"/>
    </source>
</evidence>
<name>A0AA88Q991_9TELE</name>
<protein>
    <submittedName>
        <fullName evidence="2">Uncharacterized protein</fullName>
    </submittedName>
</protein>
<evidence type="ECO:0000256" key="1">
    <source>
        <dbReference type="SAM" id="MobiDB-lite"/>
    </source>
</evidence>
<gene>
    <name evidence="2" type="ORF">Q8A67_000160</name>
</gene>
<accession>A0AA88Q991</accession>
<dbReference type="EMBL" id="JAUYZG010000001">
    <property type="protein sequence ID" value="KAK2915786.1"/>
    <property type="molecule type" value="Genomic_DNA"/>
</dbReference>
<organism evidence="2 3">
    <name type="scientific">Cirrhinus molitorella</name>
    <name type="common">mud carp</name>
    <dbReference type="NCBI Taxonomy" id="172907"/>
    <lineage>
        <taxon>Eukaryota</taxon>
        <taxon>Metazoa</taxon>
        <taxon>Chordata</taxon>
        <taxon>Craniata</taxon>
        <taxon>Vertebrata</taxon>
        <taxon>Euteleostomi</taxon>
        <taxon>Actinopterygii</taxon>
        <taxon>Neopterygii</taxon>
        <taxon>Teleostei</taxon>
        <taxon>Ostariophysi</taxon>
        <taxon>Cypriniformes</taxon>
        <taxon>Cyprinidae</taxon>
        <taxon>Labeoninae</taxon>
        <taxon>Labeonini</taxon>
        <taxon>Cirrhinus</taxon>
    </lineage>
</organism>
<reference evidence="2" key="1">
    <citation type="submission" date="2023-08" db="EMBL/GenBank/DDBJ databases">
        <title>Chromosome-level Genome Assembly of mud carp (Cirrhinus molitorella).</title>
        <authorList>
            <person name="Liu H."/>
        </authorList>
    </citation>
    <scope>NUCLEOTIDE SEQUENCE</scope>
    <source>
        <strain evidence="2">Prfri</strain>
        <tissue evidence="2">Muscle</tissue>
    </source>
</reference>
<comment type="caution">
    <text evidence="2">The sequence shown here is derived from an EMBL/GenBank/DDBJ whole genome shotgun (WGS) entry which is preliminary data.</text>
</comment>
<dbReference type="Proteomes" id="UP001187343">
    <property type="component" value="Unassembled WGS sequence"/>
</dbReference>
<feature type="region of interest" description="Disordered" evidence="1">
    <location>
        <begin position="84"/>
        <end position="104"/>
    </location>
</feature>
<evidence type="ECO:0000313" key="3">
    <source>
        <dbReference type="Proteomes" id="UP001187343"/>
    </source>
</evidence>
<dbReference type="AlphaFoldDB" id="A0AA88Q991"/>